<dbReference type="Proteomes" id="UP000037136">
    <property type="component" value="Unassembled WGS sequence"/>
</dbReference>
<dbReference type="CDD" id="cd10951">
    <property type="entry name" value="CE4_ClCDA_like"/>
    <property type="match status" value="1"/>
</dbReference>
<evidence type="ECO:0000256" key="4">
    <source>
        <dbReference type="ARBA" id="ARBA00022801"/>
    </source>
</evidence>
<evidence type="ECO:0000313" key="11">
    <source>
        <dbReference type="Proteomes" id="UP000037136"/>
    </source>
</evidence>
<dbReference type="InterPro" id="IPR002509">
    <property type="entry name" value="NODB_dom"/>
</dbReference>
<evidence type="ECO:0000256" key="3">
    <source>
        <dbReference type="ARBA" id="ARBA00022729"/>
    </source>
</evidence>
<organism evidence="10 11">
    <name type="scientific">Ophiocordyceps unilateralis</name>
    <name type="common">Zombie-ant fungus</name>
    <name type="synonym">Torrubia unilateralis</name>
    <dbReference type="NCBI Taxonomy" id="268505"/>
    <lineage>
        <taxon>Eukaryota</taxon>
        <taxon>Fungi</taxon>
        <taxon>Dikarya</taxon>
        <taxon>Ascomycota</taxon>
        <taxon>Pezizomycotina</taxon>
        <taxon>Sordariomycetes</taxon>
        <taxon>Hypocreomycetidae</taxon>
        <taxon>Hypocreales</taxon>
        <taxon>Ophiocordycipitaceae</taxon>
        <taxon>Ophiocordyceps</taxon>
    </lineage>
</organism>
<dbReference type="PANTHER" id="PTHR46471:SF2">
    <property type="entry name" value="CHITIN DEACETYLASE-RELATED"/>
    <property type="match status" value="1"/>
</dbReference>
<feature type="compositionally biased region" description="Polar residues" evidence="7">
    <location>
        <begin position="417"/>
        <end position="427"/>
    </location>
</feature>
<dbReference type="Gene3D" id="3.20.20.370">
    <property type="entry name" value="Glycoside hydrolase/deacetylase"/>
    <property type="match status" value="1"/>
</dbReference>
<reference evidence="10 11" key="2">
    <citation type="journal article" date="2017" name="Sci. Rep.">
        <title>Ant-infecting Ophiocordyceps genomes reveal a high diversity of potential behavioral manipulation genes and a possible major role for enterotoxins.</title>
        <authorList>
            <person name="de Bekker C."/>
            <person name="Ohm R.A."/>
            <person name="Evans H.C."/>
            <person name="Brachmann A."/>
            <person name="Hughes D.P."/>
        </authorList>
    </citation>
    <scope>NUCLEOTIDE SEQUENCE [LARGE SCALE GENOMIC DNA]</scope>
    <source>
        <strain evidence="10 11">SC16a</strain>
    </source>
</reference>
<evidence type="ECO:0000256" key="5">
    <source>
        <dbReference type="ARBA" id="ARBA00023277"/>
    </source>
</evidence>
<name>A0A2A9P4H0_OPHUN</name>
<evidence type="ECO:0000256" key="7">
    <source>
        <dbReference type="SAM" id="MobiDB-lite"/>
    </source>
</evidence>
<dbReference type="InterPro" id="IPR011330">
    <property type="entry name" value="Glyco_hydro/deAcase_b/a-brl"/>
</dbReference>
<keyword evidence="11" id="KW-1185">Reference proteome</keyword>
<evidence type="ECO:0000259" key="9">
    <source>
        <dbReference type="PROSITE" id="PS51677"/>
    </source>
</evidence>
<dbReference type="PANTHER" id="PTHR46471">
    <property type="entry name" value="CHITIN DEACETYLASE"/>
    <property type="match status" value="1"/>
</dbReference>
<feature type="domain" description="NodB homology" evidence="9">
    <location>
        <begin position="49"/>
        <end position="244"/>
    </location>
</feature>
<evidence type="ECO:0000256" key="2">
    <source>
        <dbReference type="ARBA" id="ARBA00022723"/>
    </source>
</evidence>
<dbReference type="Pfam" id="PF01522">
    <property type="entry name" value="Polysacc_deac_1"/>
    <property type="match status" value="1"/>
</dbReference>
<feature type="region of interest" description="Disordered" evidence="7">
    <location>
        <begin position="256"/>
        <end position="477"/>
    </location>
</feature>
<reference evidence="10 11" key="1">
    <citation type="journal article" date="2015" name="BMC Genomics">
        <title>Gene expression during zombie ant biting behavior reflects the complexity underlying fungal parasitic behavioral manipulation.</title>
        <authorList>
            <person name="de Bekker C."/>
            <person name="Ohm R.A."/>
            <person name="Loreto R.G."/>
            <person name="Sebastian A."/>
            <person name="Albert I."/>
            <person name="Merrow M."/>
            <person name="Brachmann A."/>
            <person name="Hughes D.P."/>
        </authorList>
    </citation>
    <scope>NUCLEOTIDE SEQUENCE [LARGE SCALE GENOMIC DNA]</scope>
    <source>
        <strain evidence="10 11">SC16a</strain>
    </source>
</reference>
<comment type="caution">
    <text evidence="10">The sequence shown here is derived from an EMBL/GenBank/DDBJ whole genome shotgun (WGS) entry which is preliminary data.</text>
</comment>
<feature type="compositionally biased region" description="Basic and acidic residues" evidence="7">
    <location>
        <begin position="293"/>
        <end position="415"/>
    </location>
</feature>
<feature type="chain" id="PRO_5012699150" description="NodB homology domain-containing protein" evidence="8">
    <location>
        <begin position="18"/>
        <end position="477"/>
    </location>
</feature>
<keyword evidence="4" id="KW-0378">Hydrolase</keyword>
<dbReference type="OrthoDB" id="407355at2759"/>
<dbReference type="STRING" id="268505.A0A2A9P4H0"/>
<comment type="cofactor">
    <cofactor evidence="1">
        <name>Co(2+)</name>
        <dbReference type="ChEBI" id="CHEBI:48828"/>
    </cofactor>
</comment>
<accession>A0A2A9P4H0</accession>
<dbReference type="AlphaFoldDB" id="A0A2A9P4H0"/>
<dbReference type="GO" id="GO:0016810">
    <property type="term" value="F:hydrolase activity, acting on carbon-nitrogen (but not peptide) bonds"/>
    <property type="evidence" value="ECO:0007669"/>
    <property type="project" value="InterPro"/>
</dbReference>
<protein>
    <recommendedName>
        <fullName evidence="9">NodB homology domain-containing protein</fullName>
    </recommendedName>
</protein>
<feature type="signal peptide" evidence="8">
    <location>
        <begin position="1"/>
        <end position="17"/>
    </location>
</feature>
<gene>
    <name evidence="10" type="ORF">XA68_17509</name>
</gene>
<dbReference type="GO" id="GO:0046872">
    <property type="term" value="F:metal ion binding"/>
    <property type="evidence" value="ECO:0007669"/>
    <property type="project" value="UniProtKB-KW"/>
</dbReference>
<feature type="compositionally biased region" description="Basic and acidic residues" evidence="7">
    <location>
        <begin position="432"/>
        <end position="444"/>
    </location>
</feature>
<dbReference type="PROSITE" id="PS51677">
    <property type="entry name" value="NODB"/>
    <property type="match status" value="1"/>
</dbReference>
<dbReference type="EMBL" id="LAZP02000740">
    <property type="protein sequence ID" value="PFH55857.1"/>
    <property type="molecule type" value="Genomic_DNA"/>
</dbReference>
<feature type="compositionally biased region" description="Basic residues" evidence="7">
    <location>
        <begin position="266"/>
        <end position="278"/>
    </location>
</feature>
<evidence type="ECO:0000313" key="10">
    <source>
        <dbReference type="EMBL" id="PFH55857.1"/>
    </source>
</evidence>
<keyword evidence="6" id="KW-0170">Cobalt</keyword>
<proteinExistence type="predicted"/>
<sequence length="477" mass="53198">MLPLLLVSSVLPGVATAQKAACSPVAADQLASQTQVPFGEIITNCTQPNTFALTFDDGPFNFTAELLTTLRKAGVRATFFINGKNKANIEDFSGILNRMLCDGHQIGSHTFDHKDLVLDGLSESDIVKEMTDLDDKLLLQNSIQMKPTYMRPPFFSTNETVLAIMKRLEYHVVQSSVDTKDFEFSTEETNGQAVTKFQNELDAGGSISLMHDIFPTTVSLLVPQALEILRQKQMKLVTVGECLGDAKQNWYRLPPGMTGGNINGKNCRRRNRNGRKFKNGQSFQSNGTTNVVTRRETGDGSETERSQSPELNGEIKTDGKPEGERQEDEKPKEEDKTKKKEEEDDKTKKKEEEDNKTKKKEEDDKTERKEEDKPKEDDKIKTESGKTPEPDESKKDEKQKEDQKLKEEEKLKGTDKNGTGSTITPKLNGTKIDQDSGKGGKNRTEIPGTRKSALQQQNEGGYSLRKGTRPAAANETR</sequence>
<keyword evidence="3 8" id="KW-0732">Signal</keyword>
<evidence type="ECO:0000256" key="8">
    <source>
        <dbReference type="SAM" id="SignalP"/>
    </source>
</evidence>
<dbReference type="SUPFAM" id="SSF88713">
    <property type="entry name" value="Glycoside hydrolase/deacetylase"/>
    <property type="match status" value="1"/>
</dbReference>
<keyword evidence="2" id="KW-0479">Metal-binding</keyword>
<feature type="compositionally biased region" description="Polar residues" evidence="7">
    <location>
        <begin position="281"/>
        <end position="292"/>
    </location>
</feature>
<evidence type="ECO:0000256" key="1">
    <source>
        <dbReference type="ARBA" id="ARBA00001941"/>
    </source>
</evidence>
<dbReference type="GO" id="GO:0005975">
    <property type="term" value="P:carbohydrate metabolic process"/>
    <property type="evidence" value="ECO:0007669"/>
    <property type="project" value="InterPro"/>
</dbReference>
<keyword evidence="5" id="KW-0119">Carbohydrate metabolism</keyword>
<evidence type="ECO:0000256" key="6">
    <source>
        <dbReference type="ARBA" id="ARBA00023285"/>
    </source>
</evidence>